<feature type="binding site" evidence="5">
    <location>
        <position position="333"/>
    </location>
    <ligand>
        <name>Ca(2+)</name>
        <dbReference type="ChEBI" id="CHEBI:29108"/>
    </ligand>
</feature>
<evidence type="ECO:0000256" key="5">
    <source>
        <dbReference type="PIRSR" id="PIRSR001227-2"/>
    </source>
</evidence>
<dbReference type="OrthoDB" id="9760084at2"/>
<evidence type="ECO:0000256" key="4">
    <source>
        <dbReference type="PIRSR" id="PIRSR001227-1"/>
    </source>
</evidence>
<name>A0A255XNF1_9PROT</name>
<accession>A0A255XNF1</accession>
<dbReference type="GO" id="GO:0017000">
    <property type="term" value="P:antibiotic biosynthetic process"/>
    <property type="evidence" value="ECO:0007669"/>
    <property type="project" value="InterPro"/>
</dbReference>
<keyword evidence="8" id="KW-1185">Reference proteome</keyword>
<comment type="similarity">
    <text evidence="1">Belongs to the peptidase S45 family.</text>
</comment>
<gene>
    <name evidence="7" type="ORF">CHR90_09385</name>
</gene>
<feature type="binding site" evidence="5">
    <location>
        <position position="336"/>
    </location>
    <ligand>
        <name>Ca(2+)</name>
        <dbReference type="ChEBI" id="CHEBI:29108"/>
    </ligand>
</feature>
<dbReference type="SUPFAM" id="SSF56235">
    <property type="entry name" value="N-terminal nucleophile aminohydrolases (Ntn hydrolases)"/>
    <property type="match status" value="1"/>
</dbReference>
<keyword evidence="3" id="KW-0865">Zymogen</keyword>
<dbReference type="InterPro" id="IPR002692">
    <property type="entry name" value="S45"/>
</dbReference>
<proteinExistence type="inferred from homology"/>
<dbReference type="GO" id="GO:0016811">
    <property type="term" value="F:hydrolase activity, acting on carbon-nitrogen (but not peptide) bonds, in linear amides"/>
    <property type="evidence" value="ECO:0007669"/>
    <property type="project" value="InterPro"/>
</dbReference>
<keyword evidence="6" id="KW-1133">Transmembrane helix</keyword>
<dbReference type="InterPro" id="IPR043147">
    <property type="entry name" value="Penicillin_amidase_A-knob"/>
</dbReference>
<dbReference type="InterPro" id="IPR029055">
    <property type="entry name" value="Ntn_hydrolases_N"/>
</dbReference>
<dbReference type="InterPro" id="IPR023343">
    <property type="entry name" value="Penicillin_amidase_dom1"/>
</dbReference>
<dbReference type="GO" id="GO:0046872">
    <property type="term" value="F:metal ion binding"/>
    <property type="evidence" value="ECO:0007669"/>
    <property type="project" value="UniProtKB-KW"/>
</dbReference>
<evidence type="ECO:0000256" key="1">
    <source>
        <dbReference type="ARBA" id="ARBA00006586"/>
    </source>
</evidence>
<feature type="transmembrane region" description="Helical" evidence="6">
    <location>
        <begin position="21"/>
        <end position="40"/>
    </location>
</feature>
<dbReference type="InterPro" id="IPR043146">
    <property type="entry name" value="Penicillin_amidase_N_B-knob"/>
</dbReference>
<evidence type="ECO:0008006" key="9">
    <source>
        <dbReference type="Google" id="ProtNLM"/>
    </source>
</evidence>
<keyword evidence="2" id="KW-0378">Hydrolase</keyword>
<evidence type="ECO:0000256" key="2">
    <source>
        <dbReference type="ARBA" id="ARBA00022801"/>
    </source>
</evidence>
<protein>
    <recommendedName>
        <fullName evidence="9">Penicillin acylase family protein</fullName>
    </recommendedName>
</protein>
<dbReference type="Gene3D" id="1.10.439.10">
    <property type="entry name" value="Penicillin Amidohydrolase, domain 1"/>
    <property type="match status" value="1"/>
</dbReference>
<keyword evidence="5" id="KW-0106">Calcium</keyword>
<feature type="active site" description="Nucleophile" evidence="4">
    <location>
        <position position="261"/>
    </location>
</feature>
<reference evidence="7 8" key="1">
    <citation type="submission" date="2017-07" db="EMBL/GenBank/DDBJ databases">
        <title>Elstera cyanobacteriorum sp. nov., a novel bacterium isolated from cyanobacterial aggregates in a eutrophic lake.</title>
        <authorList>
            <person name="Cai H."/>
        </authorList>
    </citation>
    <scope>NUCLEOTIDE SEQUENCE [LARGE SCALE GENOMIC DNA]</scope>
    <source>
        <strain evidence="7 8">TH019</strain>
    </source>
</reference>
<dbReference type="CDD" id="cd03747">
    <property type="entry name" value="Ntn_PGA_like"/>
    <property type="match status" value="1"/>
</dbReference>
<keyword evidence="6" id="KW-0472">Membrane</keyword>
<comment type="cofactor">
    <cofactor evidence="5">
        <name>Ca(2+)</name>
        <dbReference type="ChEBI" id="CHEBI:29108"/>
    </cofactor>
    <text evidence="5">Binds 1 Ca(2+) ion per dimer.</text>
</comment>
<dbReference type="Pfam" id="PF01804">
    <property type="entry name" value="Penicil_amidase"/>
    <property type="match status" value="1"/>
</dbReference>
<dbReference type="Gene3D" id="3.60.20.10">
    <property type="entry name" value="Glutamine Phosphoribosylpyrophosphate, subunit 1, domain 1"/>
    <property type="match status" value="1"/>
</dbReference>
<dbReference type="PIRSF" id="PIRSF001227">
    <property type="entry name" value="Pen_acylase"/>
    <property type="match status" value="1"/>
</dbReference>
<dbReference type="InterPro" id="IPR014395">
    <property type="entry name" value="Pen/GL7ACA/AHL_acylase"/>
</dbReference>
<evidence type="ECO:0000256" key="3">
    <source>
        <dbReference type="ARBA" id="ARBA00023145"/>
    </source>
</evidence>
<evidence type="ECO:0000313" key="7">
    <source>
        <dbReference type="EMBL" id="OYQ18489.1"/>
    </source>
</evidence>
<keyword evidence="5" id="KW-0479">Metal-binding</keyword>
<dbReference type="PANTHER" id="PTHR34218">
    <property type="entry name" value="PEPTIDASE S45 PENICILLIN AMIDASE"/>
    <property type="match status" value="1"/>
</dbReference>
<dbReference type="RefSeq" id="WP_094408752.1">
    <property type="nucleotide sequence ID" value="NZ_BMJZ01000001.1"/>
</dbReference>
<dbReference type="AlphaFoldDB" id="A0A255XNF1"/>
<dbReference type="EMBL" id="NOXS01000032">
    <property type="protein sequence ID" value="OYQ18489.1"/>
    <property type="molecule type" value="Genomic_DNA"/>
</dbReference>
<dbReference type="PANTHER" id="PTHR34218:SF4">
    <property type="entry name" value="ACYL-HOMOSERINE LACTONE ACYLASE QUIP"/>
    <property type="match status" value="1"/>
</dbReference>
<dbReference type="Gene3D" id="1.10.1400.10">
    <property type="match status" value="1"/>
</dbReference>
<sequence>MTRIGYGRTGPRIRGRRWGRLLIGVLLVPVLALAALWFYLRTGLPEITGRVAVAGLQHEVGIYRDSDGVPHIFARTAADGYRALGYVHAQDRLFQMDLMRRVASGRLAEAIGSMGLENDRFMRTLGLRALAARDFVDLSAETRAALIAYAEGVNSYLYQRKGALPPEYLVFPAPESWTPTDSLLWGKLMGMALSGNWRDEAVRARMRAQGMPQATVDLLFGRVGGQSQRSDAGDDLWRQVDPAMRKMLAGLPPLAEPRTASNAWAVAGSRTDSGKPLLASDPHLSLTAPSLWYLARIVTGDGTLVGATAPGVPFLVLGHNGRLAWGLTTTGADTQDLVLERLTEGSTTTVDRPQGDPDPIETHTETIRVRWSADEIVTVRRTANGPILSDLPALTPGLGDARTLVALHATFLQPGDRSADALLGISTASDWGSFTAAASVMGAPMQNFIMATDQGSIGMISAARIPLRRQSDGWMPMPGWERSSEWAGFAPVALLPQTRDPAQGYVANANNALVSPDYPVMIAQNWDDSFRGDRLAEQLDQAHGRRRDDEAALQMDTTSLFARRLIGLMEGWEPPDPAAAKALKNLRAWDKQMRQAAREPLLFAEFSKKLMENLLADDLAALVQDGGRPWRPRSSVLLTLLRTESPLCDTSTTPTVETCRDQLSRSLAEAERAVGASATWGEAHRARHDHPAFGRIPVLGRLFGLSVPADGGNDTLQRMAYRGDSFDAGHGAGYRAVYDLADLDRSGFIISTGQSGHRLSPFYDTFLTRAQNGELRPLTGTPSTLARSGATLLTLTPP</sequence>
<organism evidence="7 8">
    <name type="scientific">Elstera cyanobacteriorum</name>
    <dbReference type="NCBI Taxonomy" id="2022747"/>
    <lineage>
        <taxon>Bacteria</taxon>
        <taxon>Pseudomonadati</taxon>
        <taxon>Pseudomonadota</taxon>
        <taxon>Alphaproteobacteria</taxon>
        <taxon>Rhodospirillales</taxon>
        <taxon>Rhodospirillaceae</taxon>
        <taxon>Elstera</taxon>
    </lineage>
</organism>
<dbReference type="Proteomes" id="UP000216361">
    <property type="component" value="Unassembled WGS sequence"/>
</dbReference>
<comment type="caution">
    <text evidence="7">The sequence shown here is derived from an EMBL/GenBank/DDBJ whole genome shotgun (WGS) entry which is preliminary data.</text>
</comment>
<feature type="binding site" evidence="5">
    <location>
        <position position="200"/>
    </location>
    <ligand>
        <name>Ca(2+)</name>
        <dbReference type="ChEBI" id="CHEBI:29108"/>
    </ligand>
</feature>
<evidence type="ECO:0000313" key="8">
    <source>
        <dbReference type="Proteomes" id="UP000216361"/>
    </source>
</evidence>
<evidence type="ECO:0000256" key="6">
    <source>
        <dbReference type="SAM" id="Phobius"/>
    </source>
</evidence>
<keyword evidence="6" id="KW-0812">Transmembrane</keyword>
<dbReference type="Gene3D" id="2.30.120.10">
    <property type="match status" value="1"/>
</dbReference>